<comment type="caution">
    <text evidence="3">The sequence shown here is derived from an EMBL/GenBank/DDBJ whole genome shotgun (WGS) entry which is preliminary data.</text>
</comment>
<accession>A0ABQ1NZ83</accession>
<dbReference type="EMBL" id="BMJI01000005">
    <property type="protein sequence ID" value="GGC87601.1"/>
    <property type="molecule type" value="Genomic_DNA"/>
</dbReference>
<evidence type="ECO:0000259" key="2">
    <source>
        <dbReference type="Pfam" id="PF13559"/>
    </source>
</evidence>
<feature type="domain" description="Protein-glutamine gamma-glutamyltransferase-like C-terminal" evidence="2">
    <location>
        <begin position="145"/>
        <end position="214"/>
    </location>
</feature>
<sequence length="238" mass="25245">MTVPGLAVATRVGTLVAAAVPRDVPVVPDDGTARRWAEQELARPEYQDAKPGPLDAVLDAIGRWLDDVLTGLDPSGANPWLIAVVLLLLVGVVVLVLVVRPRLNRAAARRASVFDAELPLDADAHRALARAAAARGDHATAVIEAFRALVRAAQERTDLPEGAGRTVDEVTGDLSGRHPTEREAVSAAGRRFNDVRYGDAPATAADHERITALDQRLARAGTNRRDDVRAGAGPVVPR</sequence>
<keyword evidence="1" id="KW-1133">Transmembrane helix</keyword>
<reference evidence="4" key="1">
    <citation type="journal article" date="2019" name="Int. J. Syst. Evol. Microbiol.">
        <title>The Global Catalogue of Microorganisms (GCM) 10K type strain sequencing project: providing services to taxonomists for standard genome sequencing and annotation.</title>
        <authorList>
            <consortium name="The Broad Institute Genomics Platform"/>
            <consortium name="The Broad Institute Genome Sequencing Center for Infectious Disease"/>
            <person name="Wu L."/>
            <person name="Ma J."/>
        </authorList>
    </citation>
    <scope>NUCLEOTIDE SEQUENCE [LARGE SCALE GENOMIC DNA]</scope>
    <source>
        <strain evidence="4">CGMCC 1.15480</strain>
    </source>
</reference>
<evidence type="ECO:0000256" key="1">
    <source>
        <dbReference type="SAM" id="Phobius"/>
    </source>
</evidence>
<proteinExistence type="predicted"/>
<dbReference type="InterPro" id="IPR025403">
    <property type="entry name" value="TgpA-like_C"/>
</dbReference>
<dbReference type="RefSeq" id="WP_188667533.1">
    <property type="nucleotide sequence ID" value="NZ_BMJI01000005.1"/>
</dbReference>
<gene>
    <name evidence="3" type="ORF">GCM10011512_13190</name>
</gene>
<protein>
    <recommendedName>
        <fullName evidence="2">Protein-glutamine gamma-glutamyltransferase-like C-terminal domain-containing protein</fullName>
    </recommendedName>
</protein>
<evidence type="ECO:0000313" key="4">
    <source>
        <dbReference type="Proteomes" id="UP000597761"/>
    </source>
</evidence>
<organism evidence="3 4">
    <name type="scientific">Tersicoccus solisilvae</name>
    <dbReference type="NCBI Taxonomy" id="1882339"/>
    <lineage>
        <taxon>Bacteria</taxon>
        <taxon>Bacillati</taxon>
        <taxon>Actinomycetota</taxon>
        <taxon>Actinomycetes</taxon>
        <taxon>Micrococcales</taxon>
        <taxon>Micrococcaceae</taxon>
        <taxon>Tersicoccus</taxon>
    </lineage>
</organism>
<feature type="transmembrane region" description="Helical" evidence="1">
    <location>
        <begin position="80"/>
        <end position="99"/>
    </location>
</feature>
<keyword evidence="1" id="KW-0472">Membrane</keyword>
<keyword evidence="1" id="KW-0812">Transmembrane</keyword>
<keyword evidence="4" id="KW-1185">Reference proteome</keyword>
<evidence type="ECO:0000313" key="3">
    <source>
        <dbReference type="EMBL" id="GGC87601.1"/>
    </source>
</evidence>
<dbReference type="Pfam" id="PF13559">
    <property type="entry name" value="DUF4129"/>
    <property type="match status" value="1"/>
</dbReference>
<name>A0ABQ1NZ83_9MICC</name>
<dbReference type="Proteomes" id="UP000597761">
    <property type="component" value="Unassembled WGS sequence"/>
</dbReference>